<dbReference type="Proteomes" id="UP000031526">
    <property type="component" value="Chromosome"/>
</dbReference>
<reference evidence="2 4" key="3">
    <citation type="submission" date="2017-09" db="EMBL/GenBank/DDBJ databases">
        <title>Streptomyces genome completion.</title>
        <authorList>
            <person name="Lee N."/>
            <person name="Cho B.-K."/>
        </authorList>
    </citation>
    <scope>NUCLEOTIDE SEQUENCE [LARGE SCALE GENOMIC DNA]</scope>
    <source>
        <strain evidence="2 4">ATCC 14899</strain>
    </source>
</reference>
<dbReference type="Proteomes" id="UP000325763">
    <property type="component" value="Chromosome"/>
</dbReference>
<dbReference type="STRING" id="40318.SNOD_33405"/>
<keyword evidence="3" id="KW-1185">Reference proteome</keyword>
<dbReference type="AlphaFoldDB" id="A0A0B5DVU2"/>
<name>A0A0B5DVU2_9ACTN</name>
<organism evidence="1 3">
    <name type="scientific">Streptomyces nodosus</name>
    <dbReference type="NCBI Taxonomy" id="40318"/>
    <lineage>
        <taxon>Bacteria</taxon>
        <taxon>Bacillati</taxon>
        <taxon>Actinomycetota</taxon>
        <taxon>Actinomycetes</taxon>
        <taxon>Kitasatosporales</taxon>
        <taxon>Streptomycetaceae</taxon>
        <taxon>Streptomyces</taxon>
    </lineage>
</organism>
<dbReference type="EMBL" id="CP009313">
    <property type="protein sequence ID" value="AJE44337.1"/>
    <property type="molecule type" value="Genomic_DNA"/>
</dbReference>
<reference evidence="1 3" key="2">
    <citation type="journal article" date="2016" name="Appl. Microbiol. Biotechnol.">
        <title>Exploiting the genome sequence of Streptomyces nodosus for enhanced antibiotic production.</title>
        <authorList>
            <person name="Sweeney P."/>
            <person name="Murphy C.D."/>
            <person name="Caffrey P."/>
        </authorList>
    </citation>
    <scope>NUCLEOTIDE SEQUENCE [LARGE SCALE GENOMIC DNA]</scope>
    <source>
        <strain evidence="1 3">ATCC 14899</strain>
    </source>
</reference>
<dbReference type="OrthoDB" id="4224217at2"/>
<gene>
    <name evidence="2" type="ORF">CP978_33640</name>
    <name evidence="1" type="ORF">SNOD_33405</name>
</gene>
<evidence type="ECO:0000313" key="4">
    <source>
        <dbReference type="Proteomes" id="UP000325763"/>
    </source>
</evidence>
<evidence type="ECO:0000313" key="2">
    <source>
        <dbReference type="EMBL" id="QEV42830.1"/>
    </source>
</evidence>
<dbReference type="RefSeq" id="WP_043447377.1">
    <property type="nucleotide sequence ID" value="NZ_CP009313.1"/>
</dbReference>
<dbReference type="EMBL" id="CP023747">
    <property type="protein sequence ID" value="QEV42830.1"/>
    <property type="molecule type" value="Genomic_DNA"/>
</dbReference>
<evidence type="ECO:0000313" key="3">
    <source>
        <dbReference type="Proteomes" id="UP000031526"/>
    </source>
</evidence>
<protein>
    <submittedName>
        <fullName evidence="1">Uncharacterized protein</fullName>
    </submittedName>
</protein>
<reference evidence="3" key="1">
    <citation type="submission" date="2014-09" db="EMBL/GenBank/DDBJ databases">
        <title>Sequence of the Streptomyces nodosus genome.</title>
        <authorList>
            <person name="Sweeney P."/>
            <person name="Stephens N."/>
            <person name="Murphy C."/>
            <person name="Caffrey P."/>
        </authorList>
    </citation>
    <scope>NUCLEOTIDE SEQUENCE [LARGE SCALE GENOMIC DNA]</scope>
    <source>
        <strain evidence="3">ATCC 14899</strain>
    </source>
</reference>
<evidence type="ECO:0000313" key="1">
    <source>
        <dbReference type="EMBL" id="AJE44337.1"/>
    </source>
</evidence>
<proteinExistence type="predicted"/>
<accession>A0A0B5DVU2</accession>
<sequence length="101" mass="11806">MIRDLYNVRLRPAESITTPLTDEEERRFQAVLFSELGNKIADRGWVRFPAYTQEDRRRLVALAHRLTAHWGQRVFVEAEDQCRVRLYLAGHEVLPESAARA</sequence>
<dbReference type="HOGENOM" id="CLU_2290112_0_0_11"/>
<dbReference type="KEGG" id="snq:CP978_33640"/>